<dbReference type="PANTHER" id="PTHR21329">
    <property type="entry name" value="PHOSPHATIDYLINOSITOL N-ACETYLGLUCOSAMINYLTRANSFERASE SUBUNIT Q-RELATED"/>
    <property type="match status" value="1"/>
</dbReference>
<name>A0A9W8HBH8_9FUNG</name>
<feature type="transmembrane region" description="Helical" evidence="1">
    <location>
        <begin position="417"/>
        <end position="440"/>
    </location>
</feature>
<keyword evidence="1" id="KW-0472">Membrane</keyword>
<evidence type="ECO:0000313" key="3">
    <source>
        <dbReference type="Proteomes" id="UP001140172"/>
    </source>
</evidence>
<dbReference type="OrthoDB" id="70250at2759"/>
<protein>
    <submittedName>
        <fullName evidence="2">Pig-Q</fullName>
    </submittedName>
</protein>
<feature type="transmembrane region" description="Helical" evidence="1">
    <location>
        <begin position="542"/>
        <end position="566"/>
    </location>
</feature>
<dbReference type="InterPro" id="IPR007720">
    <property type="entry name" value="PigQ/GPI1"/>
</dbReference>
<keyword evidence="3" id="KW-1185">Reference proteome</keyword>
<dbReference type="Pfam" id="PF05024">
    <property type="entry name" value="Gpi1"/>
    <property type="match status" value="1"/>
</dbReference>
<comment type="caution">
    <text evidence="2">The sequence shown here is derived from an EMBL/GenBank/DDBJ whole genome shotgun (WGS) entry which is preliminary data.</text>
</comment>
<dbReference type="AlphaFoldDB" id="A0A9W8HBH8"/>
<organism evidence="2 3">
    <name type="scientific">Coemansia interrupta</name>
    <dbReference type="NCBI Taxonomy" id="1126814"/>
    <lineage>
        <taxon>Eukaryota</taxon>
        <taxon>Fungi</taxon>
        <taxon>Fungi incertae sedis</taxon>
        <taxon>Zoopagomycota</taxon>
        <taxon>Kickxellomycotina</taxon>
        <taxon>Kickxellomycetes</taxon>
        <taxon>Kickxellales</taxon>
        <taxon>Kickxellaceae</taxon>
        <taxon>Coemansia</taxon>
    </lineage>
</organism>
<feature type="transmembrane region" description="Helical" evidence="1">
    <location>
        <begin position="587"/>
        <end position="611"/>
    </location>
</feature>
<proteinExistence type="predicted"/>
<feature type="transmembrane region" description="Helical" evidence="1">
    <location>
        <begin position="507"/>
        <end position="530"/>
    </location>
</feature>
<keyword evidence="1" id="KW-0812">Transmembrane</keyword>
<feature type="transmembrane region" description="Helical" evidence="1">
    <location>
        <begin position="617"/>
        <end position="643"/>
    </location>
</feature>
<dbReference type="PANTHER" id="PTHR21329:SF3">
    <property type="entry name" value="PHOSPHATIDYLINOSITOL N-ACETYLGLUCOSAMINYLTRANSFERASE SUBUNIT Q"/>
    <property type="match status" value="1"/>
</dbReference>
<accession>A0A9W8HBH8</accession>
<feature type="transmembrane region" description="Helical" evidence="1">
    <location>
        <begin position="43"/>
        <end position="64"/>
    </location>
</feature>
<reference evidence="2" key="1">
    <citation type="submission" date="2022-07" db="EMBL/GenBank/DDBJ databases">
        <title>Phylogenomic reconstructions and comparative analyses of Kickxellomycotina fungi.</title>
        <authorList>
            <person name="Reynolds N.K."/>
            <person name="Stajich J.E."/>
            <person name="Barry K."/>
            <person name="Grigoriev I.V."/>
            <person name="Crous P."/>
            <person name="Smith M.E."/>
        </authorList>
    </citation>
    <scope>NUCLEOTIDE SEQUENCE</scope>
    <source>
        <strain evidence="2">BCRC 34489</strain>
    </source>
</reference>
<evidence type="ECO:0000256" key="1">
    <source>
        <dbReference type="SAM" id="Phobius"/>
    </source>
</evidence>
<keyword evidence="1" id="KW-1133">Transmembrane helix</keyword>
<dbReference type="GO" id="GO:0006506">
    <property type="term" value="P:GPI anchor biosynthetic process"/>
    <property type="evidence" value="ECO:0007669"/>
    <property type="project" value="InterPro"/>
</dbReference>
<feature type="non-terminal residue" evidence="2">
    <location>
        <position position="723"/>
    </location>
</feature>
<feature type="transmembrane region" description="Helical" evidence="1">
    <location>
        <begin position="483"/>
        <end position="500"/>
    </location>
</feature>
<sequence>MLEQVRLVLIAFAIGYLTRHFNPLNWDQIKEVVLNKLGELSPILLVLLGLTLTVAALGLILWPLEKIADWEAQRSSGYKYPNSNIMTMPESSITGAAEHIFKIFWPMHMCKPAAESGYLVGWNLGRGSMVVASQASYANAEQTAGYLAEFHRHITGSQPSTANPRSDSVTGRRFWSPLEQPPLQPPGIIGYLSREGEGLCEHDVRDACDMWVDAFTARTQVAFRAIRNFGNILPARVILILYEESADKPWHFYTASPISLDLTTLDSKDLLHATGPAPSADDQNGPPLQHILDHINATGQLHMFLEGNDERAGSADNYGLQAALLPTATTEGVAKSKLAGRPAVALVYGLMVRLSDYSRRALDVDFFGGKLKDFSAVIQQLNLIVRRKTYLIEQWSASYYTRRPANGRRHNAQYASFWNSAWVIALDLILGCLIGIYLVMHARWVSEFILNNLREYTVTSLEQTIDWLRRWPAGLKLNNGLDGFLAELFLWLIHFWTVIFQPFTRCLCAVVIVAGWSGFIGGCSMQLAILSDTLTLATLHTYWFYMVATRIFHWQQVTLYSLFNLFRGRKHNVLRNRIDSCDYDLDQLLIGTILFTLLTYLFPTVLVYYVMFVSRRLAVIMAQGLLEILLVILNHCPIFYMLLRLSDPHMFPGGVSYDVNSRTARRFIEAAWVLPGSPVHLSRDPIPLSARNRLNVTVVQMNQVPMPFGAIFFQYYHVWSQFS</sequence>
<dbReference type="GO" id="GO:0016020">
    <property type="term" value="C:membrane"/>
    <property type="evidence" value="ECO:0007669"/>
    <property type="project" value="InterPro"/>
</dbReference>
<dbReference type="GO" id="GO:0005783">
    <property type="term" value="C:endoplasmic reticulum"/>
    <property type="evidence" value="ECO:0007669"/>
    <property type="project" value="TreeGrafter"/>
</dbReference>
<dbReference type="EMBL" id="JANBUM010000197">
    <property type="protein sequence ID" value="KAJ2781818.1"/>
    <property type="molecule type" value="Genomic_DNA"/>
</dbReference>
<gene>
    <name evidence="2" type="primary">gpi1</name>
    <name evidence="2" type="ORF">GGI15_003117</name>
</gene>
<dbReference type="Proteomes" id="UP001140172">
    <property type="component" value="Unassembled WGS sequence"/>
</dbReference>
<evidence type="ECO:0000313" key="2">
    <source>
        <dbReference type="EMBL" id="KAJ2781818.1"/>
    </source>
</evidence>